<dbReference type="AlphaFoldDB" id="A0A1W4X9N9"/>
<dbReference type="InterPro" id="IPR036259">
    <property type="entry name" value="MFS_trans_sf"/>
</dbReference>
<feature type="transmembrane region" description="Helical" evidence="2">
    <location>
        <begin position="135"/>
        <end position="158"/>
    </location>
</feature>
<dbReference type="PANTHER" id="PTHR11360:SF312">
    <property type="entry name" value="KARMOISIN, ISOFORM B"/>
    <property type="match status" value="1"/>
</dbReference>
<feature type="transmembrane region" description="Helical" evidence="2">
    <location>
        <begin position="281"/>
        <end position="298"/>
    </location>
</feature>
<accession>A0A1W4X9N9</accession>
<sequence length="467" mass="51188">MENEKGKEIALNCNVITDDEKGRERTAPDGGPRAWLIMLASFFSSGVLFGVINSYSVFQTKISNYLEISQNDTAAASKAALVGSLAMGTTFIVSPISGMLTDCIGIRRTTFIGGALSSGGMLLSSFFAYNVDVLYLTYGIMYGLGGALTYTPSLAILGHYFDKRVGLANGIVSAGSSVFTMFMPHLLRWLLVNYDLPWTLRVLAALSAIILPCSFLFKPLNKKPKKTKSEWKKVLDVSIWKNKKYLVWITFVPFSLIGYFVPYVHVDKFVEKYYPPGSDGQFVIVCLSITSLLGRLIFGYIGDHKKVDRIFLQQLSIFSMGVLTMLFPATIQSYGSLLAVALCMGFFDGCFISLLGSIAIDICGPKSGAQAIGCLLGFCSIPLMIGPYIAGVFFDNTKSYILAFVLAGVPGIIGSIGLFLIRYVDAPKVEEDLTQEPLQRFEKNLIEAKNLINSKEELNGHCRITEP</sequence>
<dbReference type="KEGG" id="apln:108739577"/>
<gene>
    <name evidence="5" type="primary">LOC108739577</name>
</gene>
<dbReference type="FunCoup" id="A0A1W4X9N9">
    <property type="interactions" value="13"/>
</dbReference>
<feature type="transmembrane region" description="Helical" evidence="2">
    <location>
        <begin position="198"/>
        <end position="217"/>
    </location>
</feature>
<keyword evidence="2" id="KW-0472">Membrane</keyword>
<keyword evidence="2" id="KW-1133">Transmembrane helix</keyword>
<evidence type="ECO:0000313" key="4">
    <source>
        <dbReference type="Proteomes" id="UP000192223"/>
    </source>
</evidence>
<feature type="transmembrane region" description="Helical" evidence="2">
    <location>
        <begin position="337"/>
        <end position="360"/>
    </location>
</feature>
<comment type="subcellular location">
    <subcellularLocation>
        <location evidence="1">Membrane</location>
        <topology evidence="1">Multi-pass membrane protein</topology>
    </subcellularLocation>
</comment>
<dbReference type="InterPro" id="IPR050327">
    <property type="entry name" value="Proton-linked_MCT"/>
</dbReference>
<dbReference type="Gene3D" id="1.20.1250.20">
    <property type="entry name" value="MFS general substrate transporter like domains"/>
    <property type="match status" value="2"/>
</dbReference>
<protein>
    <submittedName>
        <fullName evidence="5">Monocarboxylate transporter 10</fullName>
    </submittedName>
</protein>
<dbReference type="InterPro" id="IPR020846">
    <property type="entry name" value="MFS_dom"/>
</dbReference>
<evidence type="ECO:0000259" key="3">
    <source>
        <dbReference type="PROSITE" id="PS50850"/>
    </source>
</evidence>
<dbReference type="PANTHER" id="PTHR11360">
    <property type="entry name" value="MONOCARBOXYLATE TRANSPORTER"/>
    <property type="match status" value="1"/>
</dbReference>
<evidence type="ECO:0000313" key="5">
    <source>
        <dbReference type="RefSeq" id="XP_018329050.1"/>
    </source>
</evidence>
<feature type="transmembrane region" description="Helical" evidence="2">
    <location>
        <begin position="34"/>
        <end position="55"/>
    </location>
</feature>
<feature type="transmembrane region" description="Helical" evidence="2">
    <location>
        <begin position="245"/>
        <end position="261"/>
    </location>
</feature>
<proteinExistence type="predicted"/>
<dbReference type="OrthoDB" id="6499973at2759"/>
<keyword evidence="2" id="KW-0812">Transmembrane</keyword>
<keyword evidence="4" id="KW-1185">Reference proteome</keyword>
<dbReference type="GeneID" id="108739577"/>
<dbReference type="GO" id="GO:0016020">
    <property type="term" value="C:membrane"/>
    <property type="evidence" value="ECO:0007669"/>
    <property type="project" value="UniProtKB-SubCell"/>
</dbReference>
<dbReference type="InterPro" id="IPR011701">
    <property type="entry name" value="MFS"/>
</dbReference>
<dbReference type="FunFam" id="1.20.1250.20:FF:000413">
    <property type="entry name" value="Karmoisin, isoform B"/>
    <property type="match status" value="1"/>
</dbReference>
<dbReference type="Proteomes" id="UP000192223">
    <property type="component" value="Unplaced"/>
</dbReference>
<feature type="transmembrane region" description="Helical" evidence="2">
    <location>
        <begin position="75"/>
        <end position="97"/>
    </location>
</feature>
<dbReference type="SUPFAM" id="SSF103473">
    <property type="entry name" value="MFS general substrate transporter"/>
    <property type="match status" value="1"/>
</dbReference>
<dbReference type="RefSeq" id="XP_018329050.1">
    <property type="nucleotide sequence ID" value="XM_018473548.2"/>
</dbReference>
<dbReference type="Pfam" id="PF07690">
    <property type="entry name" value="MFS_1"/>
    <property type="match status" value="1"/>
</dbReference>
<evidence type="ECO:0000256" key="1">
    <source>
        <dbReference type="ARBA" id="ARBA00004141"/>
    </source>
</evidence>
<dbReference type="CTD" id="45883"/>
<reference evidence="5" key="1">
    <citation type="submission" date="2025-08" db="UniProtKB">
        <authorList>
            <consortium name="RefSeq"/>
        </authorList>
    </citation>
    <scope>IDENTIFICATION</scope>
    <source>
        <tissue evidence="5">Entire body</tissue>
    </source>
</reference>
<feature type="transmembrane region" description="Helical" evidence="2">
    <location>
        <begin position="310"/>
        <end position="331"/>
    </location>
</feature>
<name>A0A1W4X9N9_AGRPL</name>
<dbReference type="PROSITE" id="PS50850">
    <property type="entry name" value="MFS"/>
    <property type="match status" value="1"/>
</dbReference>
<dbReference type="InParanoid" id="A0A1W4X9N9"/>
<organism evidence="4 5">
    <name type="scientific">Agrilus planipennis</name>
    <name type="common">Emerald ash borer</name>
    <name type="synonym">Agrilus marcopoli</name>
    <dbReference type="NCBI Taxonomy" id="224129"/>
    <lineage>
        <taxon>Eukaryota</taxon>
        <taxon>Metazoa</taxon>
        <taxon>Ecdysozoa</taxon>
        <taxon>Arthropoda</taxon>
        <taxon>Hexapoda</taxon>
        <taxon>Insecta</taxon>
        <taxon>Pterygota</taxon>
        <taxon>Neoptera</taxon>
        <taxon>Endopterygota</taxon>
        <taxon>Coleoptera</taxon>
        <taxon>Polyphaga</taxon>
        <taxon>Elateriformia</taxon>
        <taxon>Buprestoidea</taxon>
        <taxon>Buprestidae</taxon>
        <taxon>Agrilinae</taxon>
        <taxon>Agrilus</taxon>
    </lineage>
</organism>
<feature type="transmembrane region" description="Helical" evidence="2">
    <location>
        <begin position="400"/>
        <end position="421"/>
    </location>
</feature>
<dbReference type="STRING" id="224129.A0A1W4X9N9"/>
<feature type="transmembrane region" description="Helical" evidence="2">
    <location>
        <begin position="165"/>
        <end position="186"/>
    </location>
</feature>
<evidence type="ECO:0000256" key="2">
    <source>
        <dbReference type="SAM" id="Phobius"/>
    </source>
</evidence>
<feature type="transmembrane region" description="Helical" evidence="2">
    <location>
        <begin position="372"/>
        <end position="394"/>
    </location>
</feature>
<dbReference type="GO" id="GO:0022857">
    <property type="term" value="F:transmembrane transporter activity"/>
    <property type="evidence" value="ECO:0007669"/>
    <property type="project" value="InterPro"/>
</dbReference>
<feature type="domain" description="Major facilitator superfamily (MFS) profile" evidence="3">
    <location>
        <begin position="34"/>
        <end position="426"/>
    </location>
</feature>